<dbReference type="InterPro" id="IPR000683">
    <property type="entry name" value="Gfo/Idh/MocA-like_OxRdtase_N"/>
</dbReference>
<dbReference type="Pfam" id="PF01408">
    <property type="entry name" value="GFO_IDH_MocA"/>
    <property type="match status" value="1"/>
</dbReference>
<evidence type="ECO:0000313" key="3">
    <source>
        <dbReference type="EMBL" id="QEN06745.1"/>
    </source>
</evidence>
<dbReference type="SUPFAM" id="SSF55347">
    <property type="entry name" value="Glyceraldehyde-3-phosphate dehydrogenase-like, C-terminal domain"/>
    <property type="match status" value="1"/>
</dbReference>
<dbReference type="PANTHER" id="PTHR43249">
    <property type="entry name" value="UDP-N-ACETYL-2-AMINO-2-DEOXY-D-GLUCURONATE OXIDASE"/>
    <property type="match status" value="1"/>
</dbReference>
<accession>A0A5C1QFD2</accession>
<dbReference type="Proteomes" id="UP000324209">
    <property type="component" value="Chromosome"/>
</dbReference>
<dbReference type="InterPro" id="IPR055170">
    <property type="entry name" value="GFO_IDH_MocA-like_dom"/>
</dbReference>
<keyword evidence="4" id="KW-1185">Reference proteome</keyword>
<dbReference type="Gene3D" id="3.40.50.720">
    <property type="entry name" value="NAD(P)-binding Rossmann-like Domain"/>
    <property type="match status" value="1"/>
</dbReference>
<sequence length="342" mass="37451">MKGLGIVGAGLISEIHAHAIKDTKNSRLVAVCDVNLQRAQEFAKLFKCKAYSSVTEMLKDSQVEVVTICTPSGFHLDPAMEVINSGRPLLIEKPIEINLERCDAILELADKKNVLVSGVFQSRFHPASLAIRHAMEQERFGRVTLGDAYVKWYRAKEYYTGWKGTKKIDGGGALINQSIHAIDLLQWFMGPVKSVQAKTSTLLHDIEVEDTAVAFLEFESGALGVIEGTTSVYPGYMKRIEISGSKGTAIMEEEEIKAWDFLEKRDEDKAILAECSGSSSSGGAADPGAINYIGHKKQIENFIESVETNKAPFITGEDARKSLAIIMAIYQSSSTGKAVELE</sequence>
<dbReference type="PANTHER" id="PTHR43249:SF1">
    <property type="entry name" value="D-GLUCOSIDE 3-DEHYDROGENASE"/>
    <property type="match status" value="1"/>
</dbReference>
<dbReference type="Pfam" id="PF22725">
    <property type="entry name" value="GFO_IDH_MocA_C3"/>
    <property type="match status" value="1"/>
</dbReference>
<dbReference type="AlphaFoldDB" id="A0A5C1QFD2"/>
<dbReference type="RefSeq" id="WP_149484828.1">
    <property type="nucleotide sequence ID" value="NZ_CP036150.1"/>
</dbReference>
<evidence type="ECO:0000259" key="1">
    <source>
        <dbReference type="Pfam" id="PF01408"/>
    </source>
</evidence>
<feature type="domain" description="GFO/IDH/MocA-like oxidoreductase" evidence="2">
    <location>
        <begin position="130"/>
        <end position="249"/>
    </location>
</feature>
<dbReference type="Gene3D" id="3.30.360.10">
    <property type="entry name" value="Dihydrodipicolinate Reductase, domain 2"/>
    <property type="match status" value="1"/>
</dbReference>
<evidence type="ECO:0000259" key="2">
    <source>
        <dbReference type="Pfam" id="PF22725"/>
    </source>
</evidence>
<feature type="domain" description="Gfo/Idh/MocA-like oxidoreductase N-terminal" evidence="1">
    <location>
        <begin position="4"/>
        <end position="117"/>
    </location>
</feature>
<reference evidence="3 4" key="1">
    <citation type="submission" date="2019-02" db="EMBL/GenBank/DDBJ databases">
        <title>Complete Genome Sequence and Methylome Analysis of free living Spirochaetas.</title>
        <authorList>
            <person name="Fomenkov A."/>
            <person name="Dubinina G."/>
            <person name="Leshcheva N."/>
            <person name="Mikheeva N."/>
            <person name="Grabovich M."/>
            <person name="Vincze T."/>
            <person name="Roberts R.J."/>
        </authorList>
    </citation>
    <scope>NUCLEOTIDE SEQUENCE [LARGE SCALE GENOMIC DNA]</scope>
    <source>
        <strain evidence="3 4">K2</strain>
    </source>
</reference>
<name>A0A5C1QFD2_9SPIO</name>
<dbReference type="SUPFAM" id="SSF51735">
    <property type="entry name" value="NAD(P)-binding Rossmann-fold domains"/>
    <property type="match status" value="1"/>
</dbReference>
<dbReference type="EMBL" id="CP036150">
    <property type="protein sequence ID" value="QEN06745.1"/>
    <property type="molecule type" value="Genomic_DNA"/>
</dbReference>
<dbReference type="OrthoDB" id="9815825at2"/>
<evidence type="ECO:0000313" key="4">
    <source>
        <dbReference type="Proteomes" id="UP000324209"/>
    </source>
</evidence>
<dbReference type="KEGG" id="ock:EXM22_01585"/>
<organism evidence="3 4">
    <name type="scientific">Oceanispirochaeta crateris</name>
    <dbReference type="NCBI Taxonomy" id="2518645"/>
    <lineage>
        <taxon>Bacteria</taxon>
        <taxon>Pseudomonadati</taxon>
        <taxon>Spirochaetota</taxon>
        <taxon>Spirochaetia</taxon>
        <taxon>Spirochaetales</taxon>
        <taxon>Spirochaetaceae</taxon>
        <taxon>Oceanispirochaeta</taxon>
    </lineage>
</organism>
<dbReference type="InterPro" id="IPR052515">
    <property type="entry name" value="Gfo/Idh/MocA_Oxidoreductase"/>
</dbReference>
<dbReference type="GO" id="GO:0000166">
    <property type="term" value="F:nucleotide binding"/>
    <property type="evidence" value="ECO:0007669"/>
    <property type="project" value="InterPro"/>
</dbReference>
<dbReference type="InterPro" id="IPR036291">
    <property type="entry name" value="NAD(P)-bd_dom_sf"/>
</dbReference>
<proteinExistence type="predicted"/>
<protein>
    <submittedName>
        <fullName evidence="3">Gfo/Idh/MocA family oxidoreductase</fullName>
    </submittedName>
</protein>
<gene>
    <name evidence="3" type="ORF">EXM22_01585</name>
</gene>